<dbReference type="AlphaFoldDB" id="A0A239J0F7"/>
<evidence type="ECO:0000256" key="1">
    <source>
        <dbReference type="ARBA" id="ARBA00010206"/>
    </source>
</evidence>
<dbReference type="GO" id="GO:0019546">
    <property type="term" value="P:L-arginine deiminase pathway"/>
    <property type="evidence" value="ECO:0007669"/>
    <property type="project" value="TreeGrafter"/>
</dbReference>
<accession>A0A239J0F7</accession>
<keyword evidence="7" id="KW-1185">Reference proteome</keyword>
<sequence length="421" mass="44438">MSAPTADTAVLGATSEVGPLRTVLLHRPGAELRRLTPRNNDQLLFDGVPWVPRAQEEHDAFAAELTARGVEVLYLDRLLTEVLDTPAARAELVAAAVDDPRLGATLRRTAAAHLADLAPADLARALVGGVAHDELPGARGLSWELMDRTDFVVRPLPNLLFTRDSSVWVGDEVAVTSLAMPARHRESTITAAVYAHHPRFAGAEQLYDASLEHLEGGDVLLLAPGVVAVGVGERTTPGGAERLARRVFARGLAHTVLVVPIAQQRATMHLDTIATMVDVDAMVMYPAVADSLVAWTVTAGAGGADRMADDGTDLVVRGPAPFVTAAAAAMGIDRLRVIDTGLDPVTAEREQWDDGNNTLALAPRMAVAYERNTVTNAALEAAGIEVVRIAGSELGSGRGGPRCMSCPVTRDPLPPPQPPEA</sequence>
<comment type="subcellular location">
    <subcellularLocation>
        <location evidence="3">Cytoplasm</location>
    </subcellularLocation>
</comment>
<dbReference type="PIRSF" id="PIRSF006356">
    <property type="entry name" value="Arg_deiminase"/>
    <property type="match status" value="1"/>
</dbReference>
<dbReference type="GO" id="GO:0005737">
    <property type="term" value="C:cytoplasm"/>
    <property type="evidence" value="ECO:0007669"/>
    <property type="project" value="UniProtKB-SubCell"/>
</dbReference>
<comment type="similarity">
    <text evidence="1 3">Belongs to the arginine deiminase family.</text>
</comment>
<dbReference type="GO" id="GO:0016990">
    <property type="term" value="F:arginine deiminase activity"/>
    <property type="evidence" value="ECO:0007669"/>
    <property type="project" value="UniProtKB-UniRule"/>
</dbReference>
<dbReference type="PANTHER" id="PTHR47271:SF2">
    <property type="entry name" value="ARGININE DEIMINASE"/>
    <property type="match status" value="1"/>
</dbReference>
<evidence type="ECO:0000256" key="2">
    <source>
        <dbReference type="ARBA" id="ARBA00022801"/>
    </source>
</evidence>
<comment type="catalytic activity">
    <reaction evidence="3">
        <text>L-arginine + H2O = L-citrulline + NH4(+)</text>
        <dbReference type="Rhea" id="RHEA:19597"/>
        <dbReference type="ChEBI" id="CHEBI:15377"/>
        <dbReference type="ChEBI" id="CHEBI:28938"/>
        <dbReference type="ChEBI" id="CHEBI:32682"/>
        <dbReference type="ChEBI" id="CHEBI:57743"/>
        <dbReference type="EC" id="3.5.3.6"/>
    </reaction>
</comment>
<evidence type="ECO:0000256" key="4">
    <source>
        <dbReference type="PIRSR" id="PIRSR006356-1"/>
    </source>
</evidence>
<dbReference type="SUPFAM" id="SSF55909">
    <property type="entry name" value="Pentein"/>
    <property type="match status" value="1"/>
</dbReference>
<dbReference type="PRINTS" id="PR01466">
    <property type="entry name" value="ARGDEIMINASE"/>
</dbReference>
<dbReference type="RefSeq" id="WP_089307274.1">
    <property type="nucleotide sequence ID" value="NZ_FZOO01000012.1"/>
</dbReference>
<proteinExistence type="inferred from homology"/>
<dbReference type="UniPathway" id="UPA00254">
    <property type="reaction ID" value="UER00364"/>
</dbReference>
<dbReference type="PANTHER" id="PTHR47271">
    <property type="entry name" value="ARGININE DEIMINASE"/>
    <property type="match status" value="1"/>
</dbReference>
<dbReference type="HAMAP" id="MF_00242">
    <property type="entry name" value="Arg_deiminase"/>
    <property type="match status" value="1"/>
</dbReference>
<feature type="active site" description="Amidino-cysteine intermediate" evidence="3 4">
    <location>
        <position position="403"/>
    </location>
</feature>
<evidence type="ECO:0000256" key="5">
    <source>
        <dbReference type="SAM" id="MobiDB-lite"/>
    </source>
</evidence>
<dbReference type="Gene3D" id="1.10.3930.10">
    <property type="entry name" value="Arginine deiminase"/>
    <property type="match status" value="1"/>
</dbReference>
<gene>
    <name evidence="3" type="primary">arcA</name>
    <name evidence="6" type="ORF">SAMN06893096_11285</name>
</gene>
<evidence type="ECO:0000313" key="6">
    <source>
        <dbReference type="EMBL" id="SNS99536.1"/>
    </source>
</evidence>
<evidence type="ECO:0000313" key="7">
    <source>
        <dbReference type="Proteomes" id="UP000198373"/>
    </source>
</evidence>
<dbReference type="NCBIfam" id="NF002381">
    <property type="entry name" value="PRK01388.1"/>
    <property type="match status" value="1"/>
</dbReference>
<comment type="pathway">
    <text evidence="3">Amino-acid degradation; L-arginine degradation via ADI pathway; carbamoyl phosphate from L-arginine: step 1/2.</text>
</comment>
<reference evidence="7" key="1">
    <citation type="submission" date="2017-06" db="EMBL/GenBank/DDBJ databases">
        <authorList>
            <person name="Varghese N."/>
            <person name="Submissions S."/>
        </authorList>
    </citation>
    <scope>NUCLEOTIDE SEQUENCE [LARGE SCALE GENOMIC DNA]</scope>
    <source>
        <strain evidence="7">DSM 46839</strain>
    </source>
</reference>
<dbReference type="EC" id="3.5.3.6" evidence="3"/>
<protein>
    <recommendedName>
        <fullName evidence="3">Arginine deiminase</fullName>
        <shortName evidence="3">ADI</shortName>
        <ecNumber evidence="3">3.5.3.6</ecNumber>
    </recommendedName>
    <alternativeName>
        <fullName evidence="3">Arginine dihydrolase</fullName>
        <shortName evidence="3">AD</shortName>
    </alternativeName>
</protein>
<dbReference type="Gene3D" id="3.75.10.10">
    <property type="entry name" value="L-arginine/glycine Amidinotransferase, Chain A"/>
    <property type="match status" value="1"/>
</dbReference>
<keyword evidence="3" id="KW-0056">Arginine metabolism</keyword>
<dbReference type="Proteomes" id="UP000198373">
    <property type="component" value="Unassembled WGS sequence"/>
</dbReference>
<keyword evidence="2 3" id="KW-0378">Hydrolase</keyword>
<name>A0A239J0F7_9ACTN</name>
<feature type="region of interest" description="Disordered" evidence="5">
    <location>
        <begin position="395"/>
        <end position="421"/>
    </location>
</feature>
<evidence type="ECO:0000256" key="3">
    <source>
        <dbReference type="HAMAP-Rule" id="MF_00242"/>
    </source>
</evidence>
<organism evidence="6 7">
    <name type="scientific">Geodermatophilus pulveris</name>
    <dbReference type="NCBI Taxonomy" id="1564159"/>
    <lineage>
        <taxon>Bacteria</taxon>
        <taxon>Bacillati</taxon>
        <taxon>Actinomycetota</taxon>
        <taxon>Actinomycetes</taxon>
        <taxon>Geodermatophilales</taxon>
        <taxon>Geodermatophilaceae</taxon>
        <taxon>Geodermatophilus</taxon>
    </lineage>
</organism>
<keyword evidence="3" id="KW-0963">Cytoplasm</keyword>
<dbReference type="EMBL" id="FZOO01000012">
    <property type="protein sequence ID" value="SNS99536.1"/>
    <property type="molecule type" value="Genomic_DNA"/>
</dbReference>
<feature type="compositionally biased region" description="Pro residues" evidence="5">
    <location>
        <begin position="412"/>
        <end position="421"/>
    </location>
</feature>
<dbReference type="OrthoDB" id="9807502at2"/>
<dbReference type="Pfam" id="PF02274">
    <property type="entry name" value="ADI"/>
    <property type="match status" value="1"/>
</dbReference>
<dbReference type="InterPro" id="IPR003876">
    <property type="entry name" value="Arg_deiminase"/>
</dbReference>